<evidence type="ECO:0000313" key="6">
    <source>
        <dbReference type="Proteomes" id="UP000199019"/>
    </source>
</evidence>
<feature type="binding site" evidence="3">
    <location>
        <position position="199"/>
    </location>
    <ligand>
        <name>a divalent metal cation</name>
        <dbReference type="ChEBI" id="CHEBI:60240"/>
    </ligand>
</feature>
<dbReference type="Pfam" id="PF08450">
    <property type="entry name" value="SGL"/>
    <property type="match status" value="1"/>
</dbReference>
<dbReference type="STRING" id="587636.SAMN05216199_2693"/>
<feature type="binding site" evidence="3">
    <location>
        <position position="16"/>
    </location>
    <ligand>
        <name>a divalent metal cation</name>
        <dbReference type="ChEBI" id="CHEBI:60240"/>
    </ligand>
</feature>
<dbReference type="InterPro" id="IPR005511">
    <property type="entry name" value="SMP-30"/>
</dbReference>
<dbReference type="SUPFAM" id="SSF63829">
    <property type="entry name" value="Calcium-dependent phosphotriesterase"/>
    <property type="match status" value="1"/>
</dbReference>
<organism evidence="5 6">
    <name type="scientific">Pedococcus cremeus</name>
    <dbReference type="NCBI Taxonomy" id="587636"/>
    <lineage>
        <taxon>Bacteria</taxon>
        <taxon>Bacillati</taxon>
        <taxon>Actinomycetota</taxon>
        <taxon>Actinomycetes</taxon>
        <taxon>Micrococcales</taxon>
        <taxon>Intrasporangiaceae</taxon>
        <taxon>Pedococcus</taxon>
    </lineage>
</organism>
<evidence type="ECO:0000259" key="4">
    <source>
        <dbReference type="Pfam" id="PF08450"/>
    </source>
</evidence>
<evidence type="ECO:0000256" key="3">
    <source>
        <dbReference type="PIRSR" id="PIRSR605511-2"/>
    </source>
</evidence>
<keyword evidence="3" id="KW-0479">Metal-binding</keyword>
<dbReference type="Gene3D" id="2.120.10.30">
    <property type="entry name" value="TolB, C-terminal domain"/>
    <property type="match status" value="1"/>
</dbReference>
<feature type="binding site" evidence="3">
    <location>
        <position position="98"/>
    </location>
    <ligand>
        <name>substrate</name>
    </ligand>
</feature>
<feature type="binding site" evidence="3">
    <location>
        <position position="100"/>
    </location>
    <ligand>
        <name>substrate</name>
    </ligand>
</feature>
<dbReference type="Proteomes" id="UP000199019">
    <property type="component" value="Unassembled WGS sequence"/>
</dbReference>
<dbReference type="GO" id="GO:0005509">
    <property type="term" value="F:calcium ion binding"/>
    <property type="evidence" value="ECO:0007669"/>
    <property type="project" value="TreeGrafter"/>
</dbReference>
<dbReference type="EMBL" id="FOHB01000004">
    <property type="protein sequence ID" value="SES27395.1"/>
    <property type="molecule type" value="Genomic_DNA"/>
</dbReference>
<feature type="domain" description="SMP-30/Gluconolactonase/LRE-like region" evidence="4">
    <location>
        <begin position="15"/>
        <end position="257"/>
    </location>
</feature>
<comment type="similarity">
    <text evidence="1">Belongs to the SMP-30/CGR1 family.</text>
</comment>
<dbReference type="PANTHER" id="PTHR10907:SF47">
    <property type="entry name" value="REGUCALCIN"/>
    <property type="match status" value="1"/>
</dbReference>
<dbReference type="AlphaFoldDB" id="A0A1H9W0F1"/>
<reference evidence="6" key="1">
    <citation type="submission" date="2016-10" db="EMBL/GenBank/DDBJ databases">
        <authorList>
            <person name="Varghese N."/>
            <person name="Submissions S."/>
        </authorList>
    </citation>
    <scope>NUCLEOTIDE SEQUENCE [LARGE SCALE GENOMIC DNA]</scope>
    <source>
        <strain evidence="6">CGMCC 1.6963</strain>
    </source>
</reference>
<protein>
    <submittedName>
        <fullName evidence="5">Sugar lactone lactonase YvrE</fullName>
    </submittedName>
</protein>
<dbReference type="RefSeq" id="WP_091758897.1">
    <property type="nucleotide sequence ID" value="NZ_FOHB01000004.1"/>
</dbReference>
<dbReference type="InterPro" id="IPR013658">
    <property type="entry name" value="SGL"/>
</dbReference>
<dbReference type="PRINTS" id="PR01790">
    <property type="entry name" value="SMP30FAMILY"/>
</dbReference>
<evidence type="ECO:0000256" key="2">
    <source>
        <dbReference type="PIRSR" id="PIRSR605511-1"/>
    </source>
</evidence>
<dbReference type="GO" id="GO:0019853">
    <property type="term" value="P:L-ascorbic acid biosynthetic process"/>
    <property type="evidence" value="ECO:0007669"/>
    <property type="project" value="TreeGrafter"/>
</dbReference>
<comment type="cofactor">
    <cofactor evidence="3">
        <name>Zn(2+)</name>
        <dbReference type="ChEBI" id="CHEBI:29105"/>
    </cofactor>
    <text evidence="3">Binds 1 divalent metal cation per subunit.</text>
</comment>
<evidence type="ECO:0000313" key="5">
    <source>
        <dbReference type="EMBL" id="SES27395.1"/>
    </source>
</evidence>
<dbReference type="PANTHER" id="PTHR10907">
    <property type="entry name" value="REGUCALCIN"/>
    <property type="match status" value="1"/>
</dbReference>
<dbReference type="GO" id="GO:0004341">
    <property type="term" value="F:gluconolactonase activity"/>
    <property type="evidence" value="ECO:0007669"/>
    <property type="project" value="TreeGrafter"/>
</dbReference>
<feature type="active site" description="Proton donor/acceptor" evidence="2">
    <location>
        <position position="199"/>
    </location>
</feature>
<keyword evidence="6" id="KW-1185">Reference proteome</keyword>
<proteinExistence type="inferred from homology"/>
<feature type="binding site" evidence="3">
    <location>
        <position position="148"/>
    </location>
    <ligand>
        <name>a divalent metal cation</name>
        <dbReference type="ChEBI" id="CHEBI:60240"/>
    </ligand>
</feature>
<feature type="binding site" evidence="3">
    <location>
        <position position="118"/>
    </location>
    <ligand>
        <name>substrate</name>
    </ligand>
</feature>
<gene>
    <name evidence="5" type="ORF">SAMN05216199_2693</name>
</gene>
<sequence>MPRAEQRTDPVAHHGEGPVWWEPWGGLRFVDMLAGDVLLLADDGGVTRTHVGTVAAALRPRTRGGAVVATERAFALAEKDDFSDLRVLPDVWGDPGIRFNDGACDPDGRFWCGTMAYDETPGAGTMYRLEASEPYAAGRVWGDVTISNGLGFSPDGTHAYYNDTPTRAVSRLDWVDGELRNRRDFVSLRDEPASAGSPDGLCVDAEGGVWVALFGGSAVRHYTADGTLAEVVELPVSQVTACTFGGEGLRELFITTSAENLDRAQEPLAGALFSFTPGVSGLPTLPFAG</sequence>
<name>A0A1H9W0F1_9MICO</name>
<keyword evidence="3" id="KW-0862">Zinc</keyword>
<evidence type="ECO:0000256" key="1">
    <source>
        <dbReference type="ARBA" id="ARBA00008853"/>
    </source>
</evidence>
<dbReference type="OrthoDB" id="2633250at2"/>
<accession>A0A1H9W0F1</accession>
<dbReference type="InterPro" id="IPR011042">
    <property type="entry name" value="6-blade_b-propeller_TolB-like"/>
</dbReference>